<keyword evidence="4" id="KW-1185">Reference proteome</keyword>
<proteinExistence type="predicted"/>
<organism evidence="3 4">
    <name type="scientific">Chloropicon roscoffensis</name>
    <dbReference type="NCBI Taxonomy" id="1461544"/>
    <lineage>
        <taxon>Eukaryota</taxon>
        <taxon>Viridiplantae</taxon>
        <taxon>Chlorophyta</taxon>
        <taxon>Chloropicophyceae</taxon>
        <taxon>Chloropicales</taxon>
        <taxon>Chloropicaceae</taxon>
        <taxon>Chloropicon</taxon>
    </lineage>
</organism>
<dbReference type="PANTHER" id="PTHR32204">
    <property type="entry name" value="ATPASE RAVA"/>
    <property type="match status" value="1"/>
</dbReference>
<dbReference type="InterPro" id="IPR027417">
    <property type="entry name" value="P-loop_NTPase"/>
</dbReference>
<dbReference type="InterPro" id="IPR045427">
    <property type="entry name" value="MoxR"/>
</dbReference>
<accession>A0AAX4PKC0</accession>
<sequence>MAGPLSSGGRRPLRASRHAASPSDREVIIELNRRGGGGQGEATVEPEGQEEDMAVVRGLAEETMSASRERLDAFLSSSLIESSGTGGEEGGEVLDVNQPSTAEDASMAEFVRGLRAQLDSFEVAMGRRICGREREIRLLLLSLFSQQHALLLGPSGIGKSMLSDCVLDALDPEGGDVYTFRRQLNRFTTPEELFGPLSVRGLQRDVHLRLTESYLPGATLAFLDEAFKASSSILNSLLTILNERTFCEDGSCELPSQVPLLMCVFSSNEIPPENDTSVRALFDRILIRLPMKPLQGEELVAMLGSMHRGGPGGEPSSPEAFLRRGDILRIKEYSQERVEVPEAVIDLLRKLRIHLRDALDVTLSDRRLLQIVQVLRVCACLNGRRSVNKIDCLLLQHMVWDHDVKNIPRVRKFVENQLLEGCSSLGEWNKRRDKIFRDAIGVFDGDVYMRGDSMSARYTAYRRGKMKTAGRAKAAGRATDSVRGRIKTLTTEMEELVCLQGEFRDPKCSHQFLLGEVSELQPKLMKSAKAVRTLLEELYLLEECLDRESPPEVMVELFPDTLAMFSKTWRTAL</sequence>
<dbReference type="InterPro" id="IPR003593">
    <property type="entry name" value="AAA+_ATPase"/>
</dbReference>
<dbReference type="Gene3D" id="3.40.50.300">
    <property type="entry name" value="P-loop containing nucleotide triphosphate hydrolases"/>
    <property type="match status" value="1"/>
</dbReference>
<evidence type="ECO:0000259" key="2">
    <source>
        <dbReference type="SMART" id="SM00382"/>
    </source>
</evidence>
<gene>
    <name evidence="3" type="ORF">HKI87_16g83640</name>
</gene>
<feature type="region of interest" description="Disordered" evidence="1">
    <location>
        <begin position="1"/>
        <end position="26"/>
    </location>
</feature>
<dbReference type="EMBL" id="CP151516">
    <property type="protein sequence ID" value="WZN66794.1"/>
    <property type="molecule type" value="Genomic_DNA"/>
</dbReference>
<dbReference type="SMART" id="SM00382">
    <property type="entry name" value="AAA"/>
    <property type="match status" value="1"/>
</dbReference>
<name>A0AAX4PKC0_9CHLO</name>
<dbReference type="InterPro" id="IPR041538">
    <property type="entry name" value="RavA-like_AAA_lid"/>
</dbReference>
<evidence type="ECO:0000313" key="4">
    <source>
        <dbReference type="Proteomes" id="UP001472866"/>
    </source>
</evidence>
<dbReference type="Pfam" id="PF17868">
    <property type="entry name" value="AAA_lid_8"/>
    <property type="match status" value="1"/>
</dbReference>
<evidence type="ECO:0000313" key="3">
    <source>
        <dbReference type="EMBL" id="WZN66794.1"/>
    </source>
</evidence>
<dbReference type="AlphaFoldDB" id="A0AAX4PKC0"/>
<dbReference type="Pfam" id="PF20030">
    <property type="entry name" value="bpMoxR"/>
    <property type="match status" value="1"/>
</dbReference>
<dbReference type="Proteomes" id="UP001472866">
    <property type="component" value="Chromosome 16"/>
</dbReference>
<protein>
    <submittedName>
        <fullName evidence="3">ATPase RavA</fullName>
    </submittedName>
</protein>
<reference evidence="3 4" key="1">
    <citation type="submission" date="2024-03" db="EMBL/GenBank/DDBJ databases">
        <title>Complete genome sequence of the green alga Chloropicon roscoffensis RCC1871.</title>
        <authorList>
            <person name="Lemieux C."/>
            <person name="Pombert J.-F."/>
            <person name="Otis C."/>
            <person name="Turmel M."/>
        </authorList>
    </citation>
    <scope>NUCLEOTIDE SEQUENCE [LARGE SCALE GENOMIC DNA]</scope>
    <source>
        <strain evidence="3 4">RCC1871</strain>
    </source>
</reference>
<dbReference type="SUPFAM" id="SSF52540">
    <property type="entry name" value="P-loop containing nucleoside triphosphate hydrolases"/>
    <property type="match status" value="1"/>
</dbReference>
<dbReference type="PANTHER" id="PTHR32204:SF0">
    <property type="entry name" value="ATPASE RAVA"/>
    <property type="match status" value="1"/>
</dbReference>
<evidence type="ECO:0000256" key="1">
    <source>
        <dbReference type="SAM" id="MobiDB-lite"/>
    </source>
</evidence>
<feature type="domain" description="AAA+ ATPase" evidence="2">
    <location>
        <begin position="145"/>
        <end position="292"/>
    </location>
</feature>
<dbReference type="InterPro" id="IPR050513">
    <property type="entry name" value="RavA_ATPases"/>
</dbReference>